<keyword evidence="2" id="KW-1185">Reference proteome</keyword>
<dbReference type="RefSeq" id="WP_013548972.1">
    <property type="nucleotide sequence ID" value="NC_014934.1"/>
</dbReference>
<dbReference type="KEGG" id="cao:Celal_0116"/>
<evidence type="ECO:0000313" key="2">
    <source>
        <dbReference type="Proteomes" id="UP000008634"/>
    </source>
</evidence>
<name>E6X724_CELAD</name>
<gene>
    <name evidence="1" type="ordered locus">Celal_0116</name>
</gene>
<accession>E6X724</accession>
<dbReference type="OrthoDB" id="796845at2"/>
<sequence>MTYIVPLLIMVAIGAYFLYMKKTGKFDALGNSYLEAEKEATEKFDEFFQEFKADEQTFKPIVTIIGGDFSAIGACKKPKSILGAAADTAKTMLTGVVVENTNHHLLVLQDEKLHYIEYNSNSKTASTHWEFDKRSISNLEFEKGKLTDNLKQSMSFQLRGGGESGDATKNSDLHKLSFESKEKKYSFFVYTMIGFGAGFETENPIGNLSMKQTTDDILRGTLLPLKFGELFFEKIKAFK</sequence>
<dbReference type="Proteomes" id="UP000008634">
    <property type="component" value="Chromosome"/>
</dbReference>
<protein>
    <submittedName>
        <fullName evidence="1">Uncharacterized protein</fullName>
    </submittedName>
</protein>
<organism evidence="1 2">
    <name type="scientific">Cellulophaga algicola (strain DSM 14237 / IC166 / ACAM 630)</name>
    <dbReference type="NCBI Taxonomy" id="688270"/>
    <lineage>
        <taxon>Bacteria</taxon>
        <taxon>Pseudomonadati</taxon>
        <taxon>Bacteroidota</taxon>
        <taxon>Flavobacteriia</taxon>
        <taxon>Flavobacteriales</taxon>
        <taxon>Flavobacteriaceae</taxon>
        <taxon>Cellulophaga</taxon>
    </lineage>
</organism>
<evidence type="ECO:0000313" key="1">
    <source>
        <dbReference type="EMBL" id="ADV47473.1"/>
    </source>
</evidence>
<reference evidence="1 2" key="1">
    <citation type="journal article" date="2010" name="Stand. Genomic Sci.">
        <title>Complete genome sequence of Cellulophaga algicola type strain (IC166).</title>
        <authorList>
            <person name="Abt B."/>
            <person name="Lu M."/>
            <person name="Misra M."/>
            <person name="Han C."/>
            <person name="Nolan M."/>
            <person name="Lucas S."/>
            <person name="Hammon N."/>
            <person name="Deshpande S."/>
            <person name="Cheng J.F."/>
            <person name="Tapia R."/>
            <person name="Goodwin L."/>
            <person name="Pitluck S."/>
            <person name="Liolios K."/>
            <person name="Pagani I."/>
            <person name="Ivanova N."/>
            <person name="Mavromatis K."/>
            <person name="Ovchinikova G."/>
            <person name="Pati A."/>
            <person name="Chen A."/>
            <person name="Palaniappan K."/>
            <person name="Land M."/>
            <person name="Hauser L."/>
            <person name="Chang Y.J."/>
            <person name="Jeffries C.D."/>
            <person name="Detter J.C."/>
            <person name="Brambilla E."/>
            <person name="Rohde M."/>
            <person name="Tindall B.J."/>
            <person name="Goker M."/>
            <person name="Woyke T."/>
            <person name="Bristow J."/>
            <person name="Eisen J.A."/>
            <person name="Markowitz V."/>
            <person name="Hugenholtz P."/>
            <person name="Kyrpides N.C."/>
            <person name="Klenk H.P."/>
            <person name="Lapidus A."/>
        </authorList>
    </citation>
    <scope>NUCLEOTIDE SEQUENCE [LARGE SCALE GENOMIC DNA]</scope>
    <source>
        <strain evidence="2">DSM 14237 / IC166 / ACAM 630</strain>
    </source>
</reference>
<dbReference type="EMBL" id="CP002453">
    <property type="protein sequence ID" value="ADV47473.1"/>
    <property type="molecule type" value="Genomic_DNA"/>
</dbReference>
<dbReference type="HOGENOM" id="CLU_1159470_0_0_10"/>
<proteinExistence type="predicted"/>
<dbReference type="AlphaFoldDB" id="E6X724"/>